<dbReference type="Proteomes" id="UP000642488">
    <property type="component" value="Unassembled WGS sequence"/>
</dbReference>
<dbReference type="GO" id="GO:0005737">
    <property type="term" value="C:cytoplasm"/>
    <property type="evidence" value="ECO:0007669"/>
    <property type="project" value="TreeGrafter"/>
</dbReference>
<evidence type="ECO:0000313" key="4">
    <source>
        <dbReference type="Proteomes" id="UP000642488"/>
    </source>
</evidence>
<keyword evidence="1" id="KW-0067">ATP-binding</keyword>
<dbReference type="InterPro" id="IPR011761">
    <property type="entry name" value="ATP-grasp"/>
</dbReference>
<dbReference type="InterPro" id="IPR011758">
    <property type="entry name" value="RimK-rel_E_lig"/>
</dbReference>
<dbReference type="Pfam" id="PF14397">
    <property type="entry name" value="ATPgrasp_ST"/>
    <property type="match status" value="1"/>
</dbReference>
<keyword evidence="1" id="KW-0547">Nucleotide-binding</keyword>
<accession>A0A934IIG6</accession>
<reference evidence="3" key="1">
    <citation type="submission" date="2020-12" db="EMBL/GenBank/DDBJ databases">
        <title>Bacterial taxonomy.</title>
        <authorList>
            <person name="Pan X."/>
        </authorList>
    </citation>
    <scope>NUCLEOTIDE SEQUENCE</scope>
    <source>
        <strain evidence="3">KCTC 52957</strain>
    </source>
</reference>
<dbReference type="PROSITE" id="PS50975">
    <property type="entry name" value="ATP_GRASP"/>
    <property type="match status" value="1"/>
</dbReference>
<dbReference type="EMBL" id="JAEKPD010000007">
    <property type="protein sequence ID" value="MBJ3762524.1"/>
    <property type="molecule type" value="Genomic_DNA"/>
</dbReference>
<keyword evidence="4" id="KW-1185">Reference proteome</keyword>
<dbReference type="GO" id="GO:0018169">
    <property type="term" value="F:ribosomal S6-glutamic acid ligase activity"/>
    <property type="evidence" value="ECO:0007669"/>
    <property type="project" value="TreeGrafter"/>
</dbReference>
<dbReference type="InterPro" id="IPR039523">
    <property type="entry name" value="RimK-rel_E_lig_ATP-grasp"/>
</dbReference>
<dbReference type="GO" id="GO:0046872">
    <property type="term" value="F:metal ion binding"/>
    <property type="evidence" value="ECO:0007669"/>
    <property type="project" value="InterPro"/>
</dbReference>
<dbReference type="NCBIfam" id="TIGR02291">
    <property type="entry name" value="rimK_rel_E_lig"/>
    <property type="match status" value="1"/>
</dbReference>
<evidence type="ECO:0000259" key="2">
    <source>
        <dbReference type="PROSITE" id="PS50975"/>
    </source>
</evidence>
<dbReference type="PANTHER" id="PTHR21621">
    <property type="entry name" value="RIBOSOMAL PROTEIN S6 MODIFICATION PROTEIN"/>
    <property type="match status" value="1"/>
</dbReference>
<keyword evidence="3" id="KW-0436">Ligase</keyword>
<evidence type="ECO:0000313" key="3">
    <source>
        <dbReference type="EMBL" id="MBJ3762524.1"/>
    </source>
</evidence>
<gene>
    <name evidence="3" type="ORF">ILP92_07180</name>
</gene>
<dbReference type="SUPFAM" id="SSF56059">
    <property type="entry name" value="Glutathione synthetase ATP-binding domain-like"/>
    <property type="match status" value="1"/>
</dbReference>
<dbReference type="RefSeq" id="WP_198915704.1">
    <property type="nucleotide sequence ID" value="NZ_JAEKPD010000007.1"/>
</dbReference>
<evidence type="ECO:0000256" key="1">
    <source>
        <dbReference type="PROSITE-ProRule" id="PRU00409"/>
    </source>
</evidence>
<dbReference type="AlphaFoldDB" id="A0A934IIG6"/>
<dbReference type="Gene3D" id="3.30.470.20">
    <property type="entry name" value="ATP-grasp fold, B domain"/>
    <property type="match status" value="1"/>
</dbReference>
<organism evidence="3 4">
    <name type="scientific">Palleronia pontilimi</name>
    <dbReference type="NCBI Taxonomy" id="1964209"/>
    <lineage>
        <taxon>Bacteria</taxon>
        <taxon>Pseudomonadati</taxon>
        <taxon>Pseudomonadota</taxon>
        <taxon>Alphaproteobacteria</taxon>
        <taxon>Rhodobacterales</taxon>
        <taxon>Roseobacteraceae</taxon>
        <taxon>Palleronia</taxon>
    </lineage>
</organism>
<feature type="domain" description="ATP-grasp" evidence="2">
    <location>
        <begin position="43"/>
        <end position="294"/>
    </location>
</feature>
<protein>
    <submittedName>
        <fullName evidence="3">Alpha-L-glutamate ligase-like protein</fullName>
    </submittedName>
</protein>
<dbReference type="PANTHER" id="PTHR21621:SF0">
    <property type="entry name" value="BETA-CITRYLGLUTAMATE SYNTHASE B-RELATED"/>
    <property type="match status" value="1"/>
</dbReference>
<comment type="caution">
    <text evidence="3">The sequence shown here is derived from an EMBL/GenBank/DDBJ whole genome shotgun (WGS) entry which is preliminary data.</text>
</comment>
<name>A0A934IIG6_9RHOB</name>
<dbReference type="GO" id="GO:0005524">
    <property type="term" value="F:ATP binding"/>
    <property type="evidence" value="ECO:0007669"/>
    <property type="project" value="UniProtKB-UniRule"/>
</dbReference>
<sequence length="311" mass="34072">MLTTPWALRRNGILGINGRNVNYVADGNPTHLIPAVNDKIETKELARKAGVPTPELYGVIEIQAQVRHLDRILEGRESFVIKPARGAQGDGILVVDGRNRKGRKLASGKVMSDRALAHYISNVLSGMYSLQGQQDRAMLEEVVRFADVFDDVAEAGVPDLRIIVYRGVPTMAMARVPTRESDGKANLHKGGIGLGIDIATGVTIQGVYHNRIIHEHPESGAPLSGIELPEWDKIVEMSARCSEPTGLDYLGVDIVFDQERGPLLLELNARPGLSVQLSNGIGLETRLSQITDWVRPEHTLEERIAFGKSLQ</sequence>
<proteinExistence type="predicted"/>
<dbReference type="GO" id="GO:0009432">
    <property type="term" value="P:SOS response"/>
    <property type="evidence" value="ECO:0007669"/>
    <property type="project" value="TreeGrafter"/>
</dbReference>